<organism evidence="2 3">
    <name type="scientific">Stomoxys calcitrans</name>
    <name type="common">Stable fly</name>
    <name type="synonym">Conops calcitrans</name>
    <dbReference type="NCBI Taxonomy" id="35570"/>
    <lineage>
        <taxon>Eukaryota</taxon>
        <taxon>Metazoa</taxon>
        <taxon>Ecdysozoa</taxon>
        <taxon>Arthropoda</taxon>
        <taxon>Hexapoda</taxon>
        <taxon>Insecta</taxon>
        <taxon>Pterygota</taxon>
        <taxon>Neoptera</taxon>
        <taxon>Endopterygota</taxon>
        <taxon>Diptera</taxon>
        <taxon>Brachycera</taxon>
        <taxon>Muscomorpha</taxon>
        <taxon>Muscoidea</taxon>
        <taxon>Muscidae</taxon>
        <taxon>Stomoxys</taxon>
    </lineage>
</organism>
<evidence type="ECO:0000313" key="3">
    <source>
        <dbReference type="Proteomes" id="UP000095300"/>
    </source>
</evidence>
<name>A0A1I8QEB1_STOCA</name>
<protein>
    <submittedName>
        <fullName evidence="2">Uncharacterized protein</fullName>
    </submittedName>
</protein>
<keyword evidence="1" id="KW-0472">Membrane</keyword>
<evidence type="ECO:0000313" key="2">
    <source>
        <dbReference type="EnsemblMetazoa" id="SCAU016342-PA"/>
    </source>
</evidence>
<reference evidence="2" key="1">
    <citation type="submission" date="2020-05" db="UniProtKB">
        <authorList>
            <consortium name="EnsemblMetazoa"/>
        </authorList>
    </citation>
    <scope>IDENTIFICATION</scope>
    <source>
        <strain evidence="2">USDA</strain>
    </source>
</reference>
<evidence type="ECO:0000256" key="1">
    <source>
        <dbReference type="SAM" id="Phobius"/>
    </source>
</evidence>
<dbReference type="VEuPathDB" id="VectorBase:SCAU016342"/>
<keyword evidence="1" id="KW-0812">Transmembrane</keyword>
<dbReference type="EnsemblMetazoa" id="SCAU016342-RA">
    <property type="protein sequence ID" value="SCAU016342-PA"/>
    <property type="gene ID" value="SCAU016342"/>
</dbReference>
<keyword evidence="1" id="KW-1133">Transmembrane helix</keyword>
<proteinExistence type="predicted"/>
<dbReference type="AlphaFoldDB" id="A0A1I8QEB1"/>
<keyword evidence="3" id="KW-1185">Reference proteome</keyword>
<sequence length="70" mass="7978">MSIINNLKQFTTSSAGLMAIGIFSTLIITVGYRVLIKPDLERKTRQEAEAIADYIFQREVQRNSKKPDTF</sequence>
<gene>
    <name evidence="2" type="primary">106092399</name>
</gene>
<dbReference type="Proteomes" id="UP000095300">
    <property type="component" value="Unassembled WGS sequence"/>
</dbReference>
<feature type="transmembrane region" description="Helical" evidence="1">
    <location>
        <begin position="15"/>
        <end position="35"/>
    </location>
</feature>
<accession>A0A1I8QEB1</accession>